<comment type="caution">
    <text evidence="1">The sequence shown here is derived from an EMBL/GenBank/DDBJ whole genome shotgun (WGS) entry which is preliminary data.</text>
</comment>
<reference evidence="1" key="1">
    <citation type="submission" date="2022-07" db="EMBL/GenBank/DDBJ databases">
        <title>Phylogenomic reconstructions and comparative analyses of Kickxellomycotina fungi.</title>
        <authorList>
            <person name="Reynolds N.K."/>
            <person name="Stajich J.E."/>
            <person name="Barry K."/>
            <person name="Grigoriev I.V."/>
            <person name="Crous P."/>
            <person name="Smith M.E."/>
        </authorList>
    </citation>
    <scope>NUCLEOTIDE SEQUENCE</scope>
    <source>
        <strain evidence="1">CBS 102833</strain>
    </source>
</reference>
<organism evidence="1 2">
    <name type="scientific">Coemansia furcata</name>
    <dbReference type="NCBI Taxonomy" id="417177"/>
    <lineage>
        <taxon>Eukaryota</taxon>
        <taxon>Fungi</taxon>
        <taxon>Fungi incertae sedis</taxon>
        <taxon>Zoopagomycota</taxon>
        <taxon>Kickxellomycotina</taxon>
        <taxon>Kickxellomycetes</taxon>
        <taxon>Kickxellales</taxon>
        <taxon>Kickxellaceae</taxon>
        <taxon>Coemansia</taxon>
    </lineage>
</organism>
<name>A0ACC1LPB5_9FUNG</name>
<dbReference type="EMBL" id="JANBUP010000184">
    <property type="protein sequence ID" value="KAJ2812626.1"/>
    <property type="molecule type" value="Genomic_DNA"/>
</dbReference>
<protein>
    <submittedName>
        <fullName evidence="1">Uncharacterized protein</fullName>
    </submittedName>
</protein>
<gene>
    <name evidence="1" type="ORF">H4S07_001265</name>
</gene>
<accession>A0ACC1LPB5</accession>
<evidence type="ECO:0000313" key="2">
    <source>
        <dbReference type="Proteomes" id="UP001140096"/>
    </source>
</evidence>
<proteinExistence type="predicted"/>
<sequence>MLLALQTAIQPRDMATGTTLFVAIRTLGGSIGLAVFQTVQQNKLGSIISKLKLQYPQYAELIAKAVNNQAVIRASTTPSELSQALIDAYVVALRAVFYASIPFAVMIVVLAVFVRHIPLRTRMAKTVEE</sequence>
<keyword evidence="2" id="KW-1185">Reference proteome</keyword>
<evidence type="ECO:0000313" key="1">
    <source>
        <dbReference type="EMBL" id="KAJ2812626.1"/>
    </source>
</evidence>
<dbReference type="Proteomes" id="UP001140096">
    <property type="component" value="Unassembled WGS sequence"/>
</dbReference>